<name>A0AAE4A220_9ACTN</name>
<dbReference type="EMBL" id="JAVDYC010000001">
    <property type="protein sequence ID" value="MDR7327795.1"/>
    <property type="molecule type" value="Genomic_DNA"/>
</dbReference>
<comment type="caution">
    <text evidence="1">The sequence shown here is derived from an EMBL/GenBank/DDBJ whole genome shotgun (WGS) entry which is preliminary data.</text>
</comment>
<accession>A0AAE4A220</accession>
<keyword evidence="2" id="KW-1185">Reference proteome</keyword>
<protein>
    <submittedName>
        <fullName evidence="1">Uncharacterized protein</fullName>
    </submittedName>
</protein>
<sequence length="85" mass="8825">MAFQTLAVAATAAVLGFAGVPAGEPRTFVGEGSSSFGLAYVYAQADALRQAGWAGYDAAECVETDSVVWPGGYTATVWYECVHPD</sequence>
<proteinExistence type="predicted"/>
<evidence type="ECO:0000313" key="1">
    <source>
        <dbReference type="EMBL" id="MDR7327795.1"/>
    </source>
</evidence>
<dbReference type="AlphaFoldDB" id="A0AAE4A220"/>
<organism evidence="1 2">
    <name type="scientific">Catenuloplanes niger</name>
    <dbReference type="NCBI Taxonomy" id="587534"/>
    <lineage>
        <taxon>Bacteria</taxon>
        <taxon>Bacillati</taxon>
        <taxon>Actinomycetota</taxon>
        <taxon>Actinomycetes</taxon>
        <taxon>Micromonosporales</taxon>
        <taxon>Micromonosporaceae</taxon>
        <taxon>Catenuloplanes</taxon>
    </lineage>
</organism>
<gene>
    <name evidence="1" type="ORF">J2S44_008045</name>
</gene>
<reference evidence="1 2" key="1">
    <citation type="submission" date="2023-07" db="EMBL/GenBank/DDBJ databases">
        <title>Sequencing the genomes of 1000 actinobacteria strains.</title>
        <authorList>
            <person name="Klenk H.-P."/>
        </authorList>
    </citation>
    <scope>NUCLEOTIDE SEQUENCE [LARGE SCALE GENOMIC DNA]</scope>
    <source>
        <strain evidence="1 2">DSM 44711</strain>
    </source>
</reference>
<dbReference type="Proteomes" id="UP001183629">
    <property type="component" value="Unassembled WGS sequence"/>
</dbReference>
<evidence type="ECO:0000313" key="2">
    <source>
        <dbReference type="Proteomes" id="UP001183629"/>
    </source>
</evidence>
<dbReference type="RefSeq" id="WP_310428436.1">
    <property type="nucleotide sequence ID" value="NZ_JAVDYC010000001.1"/>
</dbReference>